<dbReference type="Gene3D" id="1.20.1050.10">
    <property type="match status" value="2"/>
</dbReference>
<dbReference type="RefSeq" id="WP_166193143.1">
    <property type="nucleotide sequence ID" value="NZ_CP049811.1"/>
</dbReference>
<dbReference type="KEGG" id="mon:G8E03_13925"/>
<proteinExistence type="predicted"/>
<dbReference type="Gene3D" id="3.40.30.10">
    <property type="entry name" value="Glutaredoxin"/>
    <property type="match status" value="1"/>
</dbReference>
<dbReference type="GO" id="GO:0005737">
    <property type="term" value="C:cytoplasm"/>
    <property type="evidence" value="ECO:0007669"/>
    <property type="project" value="TreeGrafter"/>
</dbReference>
<dbReference type="Pfam" id="PF13410">
    <property type="entry name" value="GST_C_2"/>
    <property type="match status" value="1"/>
</dbReference>
<dbReference type="Pfam" id="PF13417">
    <property type="entry name" value="GST_N_3"/>
    <property type="match status" value="1"/>
</dbReference>
<protein>
    <submittedName>
        <fullName evidence="2">Glutathione S-transferase</fullName>
    </submittedName>
</protein>
<evidence type="ECO:0000313" key="3">
    <source>
        <dbReference type="Proteomes" id="UP000500791"/>
    </source>
</evidence>
<sequence length="327" mass="35951">MSARYELIGLTASPYSMKTRALMRYRRIPFDWIVELPQLTGRKVDVSPILLPVLRHPMGRDMTDSTSIALVLEQEIVNQRSVLPPADAAFLCALIEDMADEWLTKAMFWYRWRDAASADFATGWLTAEVGAAIAQPMAGTLSQTLRNRQMGRMPMVGATAENGPTIEAGYRAILGAMRAICATGFLFGSRPSLADFALYGQLSQLASDPGPSQIMHDTAPEVLHWLRRIDDASGLHGDWTEDRSALTDLLTIVGGDYLPFLRANAAALEKGATWFDVDLASGRFGGAPFRWQGKCLARLRDLYVSADLGNPVRDLLARTGCRDVLEG</sequence>
<dbReference type="PANTHER" id="PTHR12289">
    <property type="entry name" value="METAXIN RELATED"/>
    <property type="match status" value="1"/>
</dbReference>
<dbReference type="InterPro" id="IPR036249">
    <property type="entry name" value="Thioredoxin-like_sf"/>
</dbReference>
<dbReference type="PANTHER" id="PTHR12289:SF67">
    <property type="match status" value="1"/>
</dbReference>
<dbReference type="InterPro" id="IPR004045">
    <property type="entry name" value="Glutathione_S-Trfase_N"/>
</dbReference>
<dbReference type="InterPro" id="IPR036282">
    <property type="entry name" value="Glutathione-S-Trfase_C_sf"/>
</dbReference>
<dbReference type="GO" id="GO:0016740">
    <property type="term" value="F:transferase activity"/>
    <property type="evidence" value="ECO:0007669"/>
    <property type="project" value="UniProtKB-KW"/>
</dbReference>
<dbReference type="AlphaFoldDB" id="A0A6G7VNU4"/>
<dbReference type="EMBL" id="CP049811">
    <property type="protein sequence ID" value="QIK41753.1"/>
    <property type="molecule type" value="Genomic_DNA"/>
</dbReference>
<dbReference type="Proteomes" id="UP000500791">
    <property type="component" value="Chromosome"/>
</dbReference>
<evidence type="ECO:0000259" key="1">
    <source>
        <dbReference type="Pfam" id="PF13417"/>
    </source>
</evidence>
<keyword evidence="2" id="KW-0808">Transferase</keyword>
<feature type="domain" description="GST N-terminal" evidence="1">
    <location>
        <begin position="7"/>
        <end position="75"/>
    </location>
</feature>
<dbReference type="SUPFAM" id="SSF52833">
    <property type="entry name" value="Thioredoxin-like"/>
    <property type="match status" value="1"/>
</dbReference>
<accession>A0A6G7VNU4</accession>
<evidence type="ECO:0000313" key="2">
    <source>
        <dbReference type="EMBL" id="QIK41753.1"/>
    </source>
</evidence>
<gene>
    <name evidence="2" type="ORF">G8E03_13925</name>
</gene>
<keyword evidence="3" id="KW-1185">Reference proteome</keyword>
<organism evidence="2 3">
    <name type="scientific">Pontivivens nitratireducens</name>
    <dbReference type="NCBI Taxonomy" id="2758038"/>
    <lineage>
        <taxon>Bacteria</taxon>
        <taxon>Pseudomonadati</taxon>
        <taxon>Pseudomonadota</taxon>
        <taxon>Alphaproteobacteria</taxon>
        <taxon>Rhodobacterales</taxon>
        <taxon>Paracoccaceae</taxon>
        <taxon>Pontivivens</taxon>
    </lineage>
</organism>
<reference evidence="2 3" key="1">
    <citation type="submission" date="2020-03" db="EMBL/GenBank/DDBJ databases">
        <title>Complete genome sequence of Monaibacterium sp. ALG8 with diverse plasmids.</title>
        <authorList>
            <person name="Sun C."/>
        </authorList>
    </citation>
    <scope>NUCLEOTIDE SEQUENCE [LARGE SCALE GENOMIC DNA]</scope>
    <source>
        <strain evidence="2 3">ALG8</strain>
    </source>
</reference>
<name>A0A6G7VNU4_9RHOB</name>
<dbReference type="SUPFAM" id="SSF47616">
    <property type="entry name" value="GST C-terminal domain-like"/>
    <property type="match status" value="1"/>
</dbReference>
<dbReference type="InterPro" id="IPR050931">
    <property type="entry name" value="Mito_Protein_Transport_Metaxin"/>
</dbReference>